<name>A0A6M3LTL7_9ZZZZ</name>
<dbReference type="AlphaFoldDB" id="A0A6M3LTL7"/>
<organism evidence="1">
    <name type="scientific">viral metagenome</name>
    <dbReference type="NCBI Taxonomy" id="1070528"/>
    <lineage>
        <taxon>unclassified sequences</taxon>
        <taxon>metagenomes</taxon>
        <taxon>organismal metagenomes</taxon>
    </lineage>
</organism>
<dbReference type="EMBL" id="MT143610">
    <property type="protein sequence ID" value="QJA98816.1"/>
    <property type="molecule type" value="Genomic_DNA"/>
</dbReference>
<proteinExistence type="predicted"/>
<evidence type="ECO:0000313" key="1">
    <source>
        <dbReference type="EMBL" id="QJA98816.1"/>
    </source>
</evidence>
<accession>A0A6M3LTL7</accession>
<gene>
    <name evidence="1" type="ORF">MM171A01509_0007</name>
    <name evidence="2" type="ORF">MM171B00657_0010</name>
</gene>
<reference evidence="1" key="1">
    <citation type="submission" date="2020-03" db="EMBL/GenBank/DDBJ databases">
        <title>The deep terrestrial virosphere.</title>
        <authorList>
            <person name="Holmfeldt K."/>
            <person name="Nilsson E."/>
            <person name="Simone D."/>
            <person name="Lopez-Fernandez M."/>
            <person name="Wu X."/>
            <person name="de Brujin I."/>
            <person name="Lundin D."/>
            <person name="Andersson A."/>
            <person name="Bertilsson S."/>
            <person name="Dopson M."/>
        </authorList>
    </citation>
    <scope>NUCLEOTIDE SEQUENCE</scope>
    <source>
        <strain evidence="1">MM171A01509</strain>
        <strain evidence="2">MM171B00657</strain>
    </source>
</reference>
<sequence length="126" mass="14982">MRTVNEIKERVEQQRKDYIDSVMIQTCGGIHPLQEYVPEFFIEGHQDKATPLTRENIIAQMQDYIDFAFEKAENQRGISAERSIWKFKQWLWVLEDDSIPIDNYCDYGIEILKCITEKYKLGTKEQ</sequence>
<evidence type="ECO:0000313" key="2">
    <source>
        <dbReference type="EMBL" id="QJB03553.1"/>
    </source>
</evidence>
<dbReference type="EMBL" id="MT143851">
    <property type="protein sequence ID" value="QJB03553.1"/>
    <property type="molecule type" value="Genomic_DNA"/>
</dbReference>
<protein>
    <submittedName>
        <fullName evidence="1">Uncharacterized protein</fullName>
    </submittedName>
</protein>